<sequence>MSASSQPLEDYVLQQQIGSGAHGDVYKAIDKSTNEIVAVKFLSQLDGLPADSPRVRQCEREIRIHSRLKHPNIVQFHKVVRAVDGTRAIVMEFVDGFTVTQFMEMSQVPFGETHALHIFRQLIRGVEYLHTAVEGKKEVVNRDIKLANTLLTRSFEVKLCDFGFAKESGVDSSTHSCVGTLLCMAPEMLKNSAYDGKKADIWSCGVMLYAMVAGRFPFWHPDDDSIGPHARRMRWMDRILCEPLVLPPILGISPVCWDLITRIMHPNPEARPSLKEIQQHPFLALYEDWIQGSTSAMHEPALV</sequence>
<dbReference type="PROSITE" id="PS50011">
    <property type="entry name" value="PROTEIN_KINASE_DOM"/>
    <property type="match status" value="1"/>
</dbReference>
<evidence type="ECO:0000313" key="3">
    <source>
        <dbReference type="EMBL" id="JAC81425.1"/>
    </source>
</evidence>
<keyword evidence="1" id="KW-0067">ATP-binding</keyword>
<keyword evidence="3" id="KW-0418">Kinase</keyword>
<name>A0A061SEX4_9CHLO</name>
<gene>
    <name evidence="3" type="ORF">TSPGSL018_7962</name>
</gene>
<dbReference type="InterPro" id="IPR000719">
    <property type="entry name" value="Prot_kinase_dom"/>
</dbReference>
<dbReference type="GO" id="GO:0005737">
    <property type="term" value="C:cytoplasm"/>
    <property type="evidence" value="ECO:0007669"/>
    <property type="project" value="TreeGrafter"/>
</dbReference>
<dbReference type="Pfam" id="PF00069">
    <property type="entry name" value="Pkinase"/>
    <property type="match status" value="1"/>
</dbReference>
<protein>
    <submittedName>
        <fullName evidence="3">Serine threonine-protein kinase</fullName>
    </submittedName>
</protein>
<dbReference type="SUPFAM" id="SSF56112">
    <property type="entry name" value="Protein kinase-like (PK-like)"/>
    <property type="match status" value="1"/>
</dbReference>
<keyword evidence="3" id="KW-0808">Transferase</keyword>
<dbReference type="SMART" id="SM00220">
    <property type="entry name" value="S_TKc"/>
    <property type="match status" value="1"/>
</dbReference>
<feature type="domain" description="Protein kinase" evidence="2">
    <location>
        <begin position="11"/>
        <end position="283"/>
    </location>
</feature>
<dbReference type="Gene3D" id="1.10.510.10">
    <property type="entry name" value="Transferase(Phosphotransferase) domain 1"/>
    <property type="match status" value="1"/>
</dbReference>
<keyword evidence="1" id="KW-0547">Nucleotide-binding</keyword>
<dbReference type="PIRSF" id="PIRSF000654">
    <property type="entry name" value="Integrin-linked_kinase"/>
    <property type="match status" value="1"/>
</dbReference>
<dbReference type="InterPro" id="IPR011009">
    <property type="entry name" value="Kinase-like_dom_sf"/>
</dbReference>
<evidence type="ECO:0000259" key="2">
    <source>
        <dbReference type="PROSITE" id="PS50011"/>
    </source>
</evidence>
<proteinExistence type="predicted"/>
<dbReference type="InterPro" id="IPR045269">
    <property type="entry name" value="Atg1-like"/>
</dbReference>
<accession>A0A061SEX4</accession>
<dbReference type="GO" id="GO:0010506">
    <property type="term" value="P:regulation of autophagy"/>
    <property type="evidence" value="ECO:0007669"/>
    <property type="project" value="InterPro"/>
</dbReference>
<dbReference type="PANTHER" id="PTHR24348">
    <property type="entry name" value="SERINE/THREONINE-PROTEIN KINASE UNC-51-RELATED"/>
    <property type="match status" value="1"/>
</dbReference>
<feature type="binding site" evidence="1">
    <location>
        <position position="40"/>
    </location>
    <ligand>
        <name>ATP</name>
        <dbReference type="ChEBI" id="CHEBI:30616"/>
    </ligand>
</feature>
<dbReference type="EMBL" id="GBEZ01003736">
    <property type="protein sequence ID" value="JAC81425.1"/>
    <property type="molecule type" value="Transcribed_RNA"/>
</dbReference>
<dbReference type="PROSITE" id="PS00107">
    <property type="entry name" value="PROTEIN_KINASE_ATP"/>
    <property type="match status" value="1"/>
</dbReference>
<dbReference type="InterPro" id="IPR017441">
    <property type="entry name" value="Protein_kinase_ATP_BS"/>
</dbReference>
<organism evidence="3">
    <name type="scientific">Tetraselmis sp. GSL018</name>
    <dbReference type="NCBI Taxonomy" id="582737"/>
    <lineage>
        <taxon>Eukaryota</taxon>
        <taxon>Viridiplantae</taxon>
        <taxon>Chlorophyta</taxon>
        <taxon>core chlorophytes</taxon>
        <taxon>Chlorodendrophyceae</taxon>
        <taxon>Chlorodendrales</taxon>
        <taxon>Chlorodendraceae</taxon>
        <taxon>Tetraselmis</taxon>
    </lineage>
</organism>
<evidence type="ECO:0000256" key="1">
    <source>
        <dbReference type="PROSITE-ProRule" id="PRU10141"/>
    </source>
</evidence>
<dbReference type="GO" id="GO:0005524">
    <property type="term" value="F:ATP binding"/>
    <property type="evidence" value="ECO:0007669"/>
    <property type="project" value="UniProtKB-UniRule"/>
</dbReference>
<dbReference type="AlphaFoldDB" id="A0A061SEX4"/>
<dbReference type="GO" id="GO:0004674">
    <property type="term" value="F:protein serine/threonine kinase activity"/>
    <property type="evidence" value="ECO:0007669"/>
    <property type="project" value="InterPro"/>
</dbReference>
<reference evidence="3" key="1">
    <citation type="submission" date="2014-05" db="EMBL/GenBank/DDBJ databases">
        <title>The transcriptome of the halophilic microalga Tetraselmis sp. GSL018 isolated from the Great Salt Lake, Utah.</title>
        <authorList>
            <person name="Jinkerson R.E."/>
            <person name="D'Adamo S."/>
            <person name="Posewitz M.C."/>
        </authorList>
    </citation>
    <scope>NUCLEOTIDE SEQUENCE</scope>
    <source>
        <strain evidence="3">GSL018</strain>
    </source>
</reference>